<proteinExistence type="predicted"/>
<reference evidence="9 10" key="1">
    <citation type="journal article" date="2016" name="Nat. Commun.">
        <title>Thousands of microbial genomes shed light on interconnected biogeochemical processes in an aquifer system.</title>
        <authorList>
            <person name="Anantharaman K."/>
            <person name="Brown C.T."/>
            <person name="Hug L.A."/>
            <person name="Sharon I."/>
            <person name="Castelle C.J."/>
            <person name="Probst A.J."/>
            <person name="Thomas B.C."/>
            <person name="Singh A."/>
            <person name="Wilkins M.J."/>
            <person name="Karaoz U."/>
            <person name="Brodie E.L."/>
            <person name="Williams K.H."/>
            <person name="Hubbard S.S."/>
            <person name="Banfield J.F."/>
        </authorList>
    </citation>
    <scope>NUCLEOTIDE SEQUENCE [LARGE SCALE GENOMIC DNA]</scope>
</reference>
<keyword evidence="4" id="KW-0378">Hydrolase</keyword>
<evidence type="ECO:0000256" key="7">
    <source>
        <dbReference type="SAM" id="Phobius"/>
    </source>
</evidence>
<evidence type="ECO:0000256" key="5">
    <source>
        <dbReference type="ARBA" id="ARBA00022842"/>
    </source>
</evidence>
<dbReference type="AlphaFoldDB" id="A0A1F6CM73"/>
<evidence type="ECO:0000256" key="4">
    <source>
        <dbReference type="ARBA" id="ARBA00022801"/>
    </source>
</evidence>
<sequence>MLGTIGAVGILAIAAVAPNAVAAFGLLGRKKHRFKYQSDNVLTRLAQQGYVSFEERNGKRFARITDIGKQTLLRNGVTFSKKIRFRWDKRWRVIIFDIPEKRRRVRDALRETMKSFGFFRLQDSVWVYPYDCEDIIGLLKVDLHLGGSVIYLVVEKMENDKHLKKTFGLY</sequence>
<keyword evidence="7" id="KW-0812">Transmembrane</keyword>
<keyword evidence="7" id="KW-0472">Membrane</keyword>
<dbReference type="EMBL" id="MFKV01000017">
    <property type="protein sequence ID" value="OGG50178.1"/>
    <property type="molecule type" value="Genomic_DNA"/>
</dbReference>
<keyword evidence="1" id="KW-0540">Nuclease</keyword>
<dbReference type="InterPro" id="IPR021127">
    <property type="entry name" value="CRISPR_associated_Cas2"/>
</dbReference>
<dbReference type="SUPFAM" id="SSF143430">
    <property type="entry name" value="TTP0101/SSO1404-like"/>
    <property type="match status" value="1"/>
</dbReference>
<dbReference type="PANTHER" id="PTHR30319">
    <property type="entry name" value="PHENYLACETIC ACID REGULATOR-RELATED TRANSCRIPTIONAL REPRESSOR"/>
    <property type="match status" value="1"/>
</dbReference>
<dbReference type="GO" id="GO:0006351">
    <property type="term" value="P:DNA-templated transcription"/>
    <property type="evidence" value="ECO:0007669"/>
    <property type="project" value="TreeGrafter"/>
</dbReference>
<dbReference type="Gene3D" id="3.30.70.2650">
    <property type="match status" value="1"/>
</dbReference>
<dbReference type="NCBIfam" id="TIGR01573">
    <property type="entry name" value="cas2"/>
    <property type="match status" value="1"/>
</dbReference>
<protein>
    <submittedName>
        <fullName evidence="9">CRISPR-associated endonuclease Cas2</fullName>
    </submittedName>
</protein>
<feature type="domain" description="Transcriptional repressor PaaX-like central Cas2-like" evidence="8">
    <location>
        <begin position="86"/>
        <end position="159"/>
    </location>
</feature>
<keyword evidence="3 9" id="KW-0255">Endonuclease</keyword>
<keyword evidence="7" id="KW-1133">Transmembrane helix</keyword>
<evidence type="ECO:0000259" key="8">
    <source>
        <dbReference type="Pfam" id="PF20803"/>
    </source>
</evidence>
<keyword evidence="2" id="KW-0479">Metal-binding</keyword>
<feature type="transmembrane region" description="Helical" evidence="7">
    <location>
        <begin position="6"/>
        <end position="27"/>
    </location>
</feature>
<evidence type="ECO:0000313" key="9">
    <source>
        <dbReference type="EMBL" id="OGG50178.1"/>
    </source>
</evidence>
<dbReference type="Proteomes" id="UP000178370">
    <property type="component" value="Unassembled WGS sequence"/>
</dbReference>
<evidence type="ECO:0000256" key="6">
    <source>
        <dbReference type="ARBA" id="ARBA00023118"/>
    </source>
</evidence>
<evidence type="ECO:0000313" key="10">
    <source>
        <dbReference type="Proteomes" id="UP000178370"/>
    </source>
</evidence>
<dbReference type="GO" id="GO:0043571">
    <property type="term" value="P:maintenance of CRISPR repeat elements"/>
    <property type="evidence" value="ECO:0007669"/>
    <property type="project" value="InterPro"/>
</dbReference>
<evidence type="ECO:0000256" key="2">
    <source>
        <dbReference type="ARBA" id="ARBA00022723"/>
    </source>
</evidence>
<keyword evidence="6" id="KW-0051">Antiviral defense</keyword>
<evidence type="ECO:0000256" key="3">
    <source>
        <dbReference type="ARBA" id="ARBA00022759"/>
    </source>
</evidence>
<keyword evidence="5" id="KW-0460">Magnesium</keyword>
<dbReference type="GO" id="GO:0004521">
    <property type="term" value="F:RNA endonuclease activity"/>
    <property type="evidence" value="ECO:0007669"/>
    <property type="project" value="InterPro"/>
</dbReference>
<dbReference type="PANTHER" id="PTHR30319:SF1">
    <property type="entry name" value="TRANSCRIPTIONAL REPRESSOR PAAX"/>
    <property type="match status" value="1"/>
</dbReference>
<name>A0A1F6CM73_9BACT</name>
<dbReference type="InterPro" id="IPR048846">
    <property type="entry name" value="PaaX-like_central"/>
</dbReference>
<organism evidence="9 10">
    <name type="scientific">Candidatus Kaiserbacteria bacterium RIFCSPHIGHO2_01_FULL_54_36</name>
    <dbReference type="NCBI Taxonomy" id="1798482"/>
    <lineage>
        <taxon>Bacteria</taxon>
        <taxon>Candidatus Kaiseribacteriota</taxon>
    </lineage>
</organism>
<dbReference type="STRING" id="1798482.A2763_00475"/>
<gene>
    <name evidence="9" type="ORF">A2763_00475</name>
</gene>
<dbReference type="Pfam" id="PF20803">
    <property type="entry name" value="PaaX_M"/>
    <property type="match status" value="1"/>
</dbReference>
<evidence type="ECO:0000256" key="1">
    <source>
        <dbReference type="ARBA" id="ARBA00022722"/>
    </source>
</evidence>
<comment type="caution">
    <text evidence="9">The sequence shown here is derived from an EMBL/GenBank/DDBJ whole genome shotgun (WGS) entry which is preliminary data.</text>
</comment>
<accession>A0A1F6CM73</accession>